<organism evidence="1">
    <name type="scientific">Arundo donax</name>
    <name type="common">Giant reed</name>
    <name type="synonym">Donax arundinaceus</name>
    <dbReference type="NCBI Taxonomy" id="35708"/>
    <lineage>
        <taxon>Eukaryota</taxon>
        <taxon>Viridiplantae</taxon>
        <taxon>Streptophyta</taxon>
        <taxon>Embryophyta</taxon>
        <taxon>Tracheophyta</taxon>
        <taxon>Spermatophyta</taxon>
        <taxon>Magnoliopsida</taxon>
        <taxon>Liliopsida</taxon>
        <taxon>Poales</taxon>
        <taxon>Poaceae</taxon>
        <taxon>PACMAD clade</taxon>
        <taxon>Arundinoideae</taxon>
        <taxon>Arundineae</taxon>
        <taxon>Arundo</taxon>
    </lineage>
</organism>
<name>A0A0A9AIG7_ARUDO</name>
<sequence>MTHVLPDQDDQNWTTTRIWRRLLVLVGRLAH</sequence>
<proteinExistence type="predicted"/>
<reference evidence="1" key="2">
    <citation type="journal article" date="2015" name="Data Brief">
        <title>Shoot transcriptome of the giant reed, Arundo donax.</title>
        <authorList>
            <person name="Barrero R.A."/>
            <person name="Guerrero F.D."/>
            <person name="Moolhuijzen P."/>
            <person name="Goolsby J.A."/>
            <person name="Tidwell J."/>
            <person name="Bellgard S.E."/>
            <person name="Bellgard M.I."/>
        </authorList>
    </citation>
    <scope>NUCLEOTIDE SEQUENCE</scope>
    <source>
        <tissue evidence="1">Shoot tissue taken approximately 20 cm above the soil surface</tissue>
    </source>
</reference>
<accession>A0A0A9AIG7</accession>
<dbReference type="EMBL" id="GBRH01249160">
    <property type="protein sequence ID" value="JAD48735.1"/>
    <property type="molecule type" value="Transcribed_RNA"/>
</dbReference>
<reference evidence="1" key="1">
    <citation type="submission" date="2014-09" db="EMBL/GenBank/DDBJ databases">
        <authorList>
            <person name="Magalhaes I.L.F."/>
            <person name="Oliveira U."/>
            <person name="Santos F.R."/>
            <person name="Vidigal T.H.D.A."/>
            <person name="Brescovit A.D."/>
            <person name="Santos A.J."/>
        </authorList>
    </citation>
    <scope>NUCLEOTIDE SEQUENCE</scope>
    <source>
        <tissue evidence="1">Shoot tissue taken approximately 20 cm above the soil surface</tissue>
    </source>
</reference>
<evidence type="ECO:0000313" key="1">
    <source>
        <dbReference type="EMBL" id="JAD48735.1"/>
    </source>
</evidence>
<protein>
    <submittedName>
        <fullName evidence="1">Uncharacterized protein</fullName>
    </submittedName>
</protein>
<dbReference type="AlphaFoldDB" id="A0A0A9AIG7"/>